<dbReference type="GO" id="GO:0045820">
    <property type="term" value="P:negative regulation of glycolytic process"/>
    <property type="evidence" value="ECO:0007669"/>
    <property type="project" value="TreeGrafter"/>
</dbReference>
<gene>
    <name evidence="3" type="ORF">DY78_GL002003</name>
</gene>
<dbReference type="InterPro" id="IPR051695">
    <property type="entry name" value="Phosphoglycerate_Mutase"/>
</dbReference>
<evidence type="ECO:0000313" key="3">
    <source>
        <dbReference type="EMBL" id="KRO22485.1"/>
    </source>
</evidence>
<dbReference type="Pfam" id="PF00300">
    <property type="entry name" value="His_Phos_1"/>
    <property type="match status" value="1"/>
</dbReference>
<protein>
    <recommendedName>
        <fullName evidence="5">Phosphoglycerate mutase</fullName>
    </recommendedName>
</protein>
<dbReference type="InterPro" id="IPR029033">
    <property type="entry name" value="His_PPase_superfam"/>
</dbReference>
<dbReference type="SUPFAM" id="SSF53254">
    <property type="entry name" value="Phosphoglycerate mutase-like"/>
    <property type="match status" value="1"/>
</dbReference>
<dbReference type="PANTHER" id="PTHR46517:SF1">
    <property type="entry name" value="FRUCTOSE-2,6-BISPHOSPHATASE TIGAR"/>
    <property type="match status" value="1"/>
</dbReference>
<dbReference type="RefSeq" id="WP_024625967.1">
    <property type="nucleotide sequence ID" value="NZ_AYGX02000175.1"/>
</dbReference>
<dbReference type="AlphaFoldDB" id="A0A0R2N9I0"/>
<evidence type="ECO:0008006" key="5">
    <source>
        <dbReference type="Google" id="ProtNLM"/>
    </source>
</evidence>
<dbReference type="PANTHER" id="PTHR46517">
    <property type="entry name" value="FRUCTOSE-2,6-BISPHOSPHATASE TIGAR"/>
    <property type="match status" value="1"/>
</dbReference>
<comment type="caution">
    <text evidence="3">The sequence shown here is derived from an EMBL/GenBank/DDBJ whole genome shotgun (WGS) entry which is preliminary data.</text>
</comment>
<sequence length="194" mass="21956">MQQLILIQHPEAQHHLNGMVGSWTDWPLTAAGEATATQIGKKLAPILAAHDFESYCSDLTRTSQTIAALPVTDVHFSAQLREQNLGVAVGQTRQWEFEHAQEVHDKSERRFEGAESELEFEQRVQQFYEQTLCDNPHDLLVVSHGGWLRKLMPLLMGQPAVNVWGAPGGVSWFERNVGETNWYIKRINDLSLQV</sequence>
<accession>A0A0R2N9I0</accession>
<proteinExistence type="predicted"/>
<reference evidence="3 4" key="1">
    <citation type="journal article" date="2015" name="Genome Announc.">
        <title>Expanding the biotechnology potential of lactobacilli through comparative genomics of 213 strains and associated genera.</title>
        <authorList>
            <person name="Sun Z."/>
            <person name="Harris H.M."/>
            <person name="McCann A."/>
            <person name="Guo C."/>
            <person name="Argimon S."/>
            <person name="Zhang W."/>
            <person name="Yang X."/>
            <person name="Jeffery I.B."/>
            <person name="Cooney J.C."/>
            <person name="Kagawa T.F."/>
            <person name="Liu W."/>
            <person name="Song Y."/>
            <person name="Salvetti E."/>
            <person name="Wrobel A."/>
            <person name="Rasinkangas P."/>
            <person name="Parkhill J."/>
            <person name="Rea M.C."/>
            <person name="O'Sullivan O."/>
            <person name="Ritari J."/>
            <person name="Douillard F.P."/>
            <person name="Paul Ross R."/>
            <person name="Yang R."/>
            <person name="Briner A.E."/>
            <person name="Felis G.E."/>
            <person name="de Vos W.M."/>
            <person name="Barrangou R."/>
            <person name="Klaenhammer T.R."/>
            <person name="Caufield P.W."/>
            <person name="Cui Y."/>
            <person name="Zhang H."/>
            <person name="O'Toole P.W."/>
        </authorList>
    </citation>
    <scope>NUCLEOTIDE SEQUENCE [LARGE SCALE GENOMIC DNA]</scope>
    <source>
        <strain evidence="3 4">DSM 21115</strain>
    </source>
</reference>
<dbReference type="Proteomes" id="UP000050920">
    <property type="component" value="Unassembled WGS sequence"/>
</dbReference>
<evidence type="ECO:0000313" key="4">
    <source>
        <dbReference type="Proteomes" id="UP000050920"/>
    </source>
</evidence>
<organism evidence="3 4">
    <name type="scientific">Lactiplantibacillus fabifermentans DSM 21115</name>
    <dbReference type="NCBI Taxonomy" id="1413187"/>
    <lineage>
        <taxon>Bacteria</taxon>
        <taxon>Bacillati</taxon>
        <taxon>Bacillota</taxon>
        <taxon>Bacilli</taxon>
        <taxon>Lactobacillales</taxon>
        <taxon>Lactobacillaceae</taxon>
        <taxon>Lactiplantibacillus</taxon>
    </lineage>
</organism>
<evidence type="ECO:0000256" key="2">
    <source>
        <dbReference type="PIRSR" id="PIRSR613078-2"/>
    </source>
</evidence>
<dbReference type="Gene3D" id="3.40.50.1240">
    <property type="entry name" value="Phosphoglycerate mutase-like"/>
    <property type="match status" value="1"/>
</dbReference>
<feature type="binding site" evidence="2">
    <location>
        <position position="61"/>
    </location>
    <ligand>
        <name>substrate</name>
    </ligand>
</feature>
<dbReference type="GO" id="GO:0005829">
    <property type="term" value="C:cytosol"/>
    <property type="evidence" value="ECO:0007669"/>
    <property type="project" value="TreeGrafter"/>
</dbReference>
<dbReference type="GO" id="GO:0004331">
    <property type="term" value="F:fructose-2,6-bisphosphate 2-phosphatase activity"/>
    <property type="evidence" value="ECO:0007669"/>
    <property type="project" value="TreeGrafter"/>
</dbReference>
<dbReference type="EMBL" id="AYGX02000175">
    <property type="protein sequence ID" value="KRO22485.1"/>
    <property type="molecule type" value="Genomic_DNA"/>
</dbReference>
<dbReference type="SMART" id="SM00855">
    <property type="entry name" value="PGAM"/>
    <property type="match status" value="1"/>
</dbReference>
<dbReference type="CDD" id="cd07067">
    <property type="entry name" value="HP_PGM_like"/>
    <property type="match status" value="1"/>
</dbReference>
<dbReference type="InterPro" id="IPR013078">
    <property type="entry name" value="His_Pase_superF_clade-1"/>
</dbReference>
<keyword evidence="4" id="KW-1185">Reference proteome</keyword>
<keyword evidence="1" id="KW-0378">Hydrolase</keyword>
<evidence type="ECO:0000256" key="1">
    <source>
        <dbReference type="ARBA" id="ARBA00022801"/>
    </source>
</evidence>
<name>A0A0R2N9I0_9LACO</name>
<dbReference type="GO" id="GO:0043456">
    <property type="term" value="P:regulation of pentose-phosphate shunt"/>
    <property type="evidence" value="ECO:0007669"/>
    <property type="project" value="TreeGrafter"/>
</dbReference>